<dbReference type="AlphaFoldDB" id="A0A9N9GDI0"/>
<gene>
    <name evidence="1" type="ORF">FCALED_LOCUS8658</name>
</gene>
<reference evidence="1" key="1">
    <citation type="submission" date="2021-06" db="EMBL/GenBank/DDBJ databases">
        <authorList>
            <person name="Kallberg Y."/>
            <person name="Tangrot J."/>
            <person name="Rosling A."/>
        </authorList>
    </citation>
    <scope>NUCLEOTIDE SEQUENCE</scope>
    <source>
        <strain evidence="1">UK204</strain>
    </source>
</reference>
<sequence length="502" mass="58782">MEVDKNYNENECILVNTHNNVLGIELLEYNGQLPIINTPINLEVGVSFLSPKIADHYIEQYAMQQYFIIFKAKFEVHSDKTFRKRVFKCNVEGYCKQKLFDLAVGSSKKKGSKKIGCEWQINMTSPKNLSLVTITLFKNTYCHDIFIETLKFTPIYRLFTSEIMEEIEFYIVNGRCDASTIWNLLQPKYPEQVFLTQDLICLEVTNIQPKIFVTDVNLAMLAASSIKSLTEEVFNRRSHDLIDKYPEGKKYISDQLLDKKHMWKAVQSSFSLFQVQEIIEQRLETENINNKYSIWKASNMVYPQPFIQMCESVCYKAFQVNLNKIFTFDDDVFEPLVIESQESEIPTPLQANEVDDDHQFVDCLDLSNEAFVNANKGESNQSNIQHFEWRYTCNNNLQVNEDQKKIRNQLKYGTLMGEAKKTIQYAIQDEDDKLLYFIKNYNIQKEQNYESSRSELNNENQTIITSEGNWILFKRLKSAVEKHSKTSQKPLEELTNNENQKW</sequence>
<evidence type="ECO:0000313" key="2">
    <source>
        <dbReference type="Proteomes" id="UP000789570"/>
    </source>
</evidence>
<dbReference type="EMBL" id="CAJVPQ010002592">
    <property type="protein sequence ID" value="CAG8602460.1"/>
    <property type="molecule type" value="Genomic_DNA"/>
</dbReference>
<organism evidence="1 2">
    <name type="scientific">Funneliformis caledonium</name>
    <dbReference type="NCBI Taxonomy" id="1117310"/>
    <lineage>
        <taxon>Eukaryota</taxon>
        <taxon>Fungi</taxon>
        <taxon>Fungi incertae sedis</taxon>
        <taxon>Mucoromycota</taxon>
        <taxon>Glomeromycotina</taxon>
        <taxon>Glomeromycetes</taxon>
        <taxon>Glomerales</taxon>
        <taxon>Glomeraceae</taxon>
        <taxon>Funneliformis</taxon>
    </lineage>
</organism>
<comment type="caution">
    <text evidence="1">The sequence shown here is derived from an EMBL/GenBank/DDBJ whole genome shotgun (WGS) entry which is preliminary data.</text>
</comment>
<accession>A0A9N9GDI0</accession>
<dbReference type="Proteomes" id="UP000789570">
    <property type="component" value="Unassembled WGS sequence"/>
</dbReference>
<dbReference type="OrthoDB" id="2363731at2759"/>
<name>A0A9N9GDI0_9GLOM</name>
<protein>
    <submittedName>
        <fullName evidence="1">5264_t:CDS:1</fullName>
    </submittedName>
</protein>
<keyword evidence="2" id="KW-1185">Reference proteome</keyword>
<evidence type="ECO:0000313" key="1">
    <source>
        <dbReference type="EMBL" id="CAG8602460.1"/>
    </source>
</evidence>
<proteinExistence type="predicted"/>